<dbReference type="Gene3D" id="2.40.40.20">
    <property type="match status" value="1"/>
</dbReference>
<dbReference type="InterPro" id="IPR009010">
    <property type="entry name" value="Asp_de-COase-like_dom_sf"/>
</dbReference>
<gene>
    <name evidence="2" type="ORF">P0O15_01780</name>
</gene>
<dbReference type="InterPro" id="IPR006657">
    <property type="entry name" value="MoPterin_dinucl-bd_dom"/>
</dbReference>
<evidence type="ECO:0000313" key="3">
    <source>
        <dbReference type="Proteomes" id="UP001220010"/>
    </source>
</evidence>
<feature type="domain" description="Molybdopterin dinucleotide-binding" evidence="1">
    <location>
        <begin position="8"/>
        <end position="103"/>
    </location>
</feature>
<protein>
    <submittedName>
        <fullName evidence="2">Molybdopterin dinucleotide binding domain-containing protein</fullName>
    </submittedName>
</protein>
<accession>A0ABT5X5D7</accession>
<keyword evidence="3" id="KW-1185">Reference proteome</keyword>
<evidence type="ECO:0000259" key="1">
    <source>
        <dbReference type="Pfam" id="PF01568"/>
    </source>
</evidence>
<organism evidence="2 3">
    <name type="scientific">Candidatus Methanocrinis natronophilus</name>
    <dbReference type="NCBI Taxonomy" id="3033396"/>
    <lineage>
        <taxon>Archaea</taxon>
        <taxon>Methanobacteriati</taxon>
        <taxon>Methanobacteriota</taxon>
        <taxon>Stenosarchaea group</taxon>
        <taxon>Methanomicrobia</taxon>
        <taxon>Methanotrichales</taxon>
        <taxon>Methanotrichaceae</taxon>
        <taxon>Methanocrinis</taxon>
    </lineage>
</organism>
<dbReference type="Pfam" id="PF01568">
    <property type="entry name" value="Molydop_binding"/>
    <property type="match status" value="1"/>
</dbReference>
<proteinExistence type="predicted"/>
<dbReference type="PIRSF" id="PIRSF015873">
    <property type="entry name" value="FwdD"/>
    <property type="match status" value="1"/>
</dbReference>
<dbReference type="InterPro" id="IPR012040">
    <property type="entry name" value="Formylmethanofuran_DH_dsu"/>
</dbReference>
<reference evidence="2 3" key="1">
    <citation type="submission" date="2023-03" db="EMBL/GenBank/DDBJ databases">
        <title>WGS of Methanotrichaceae archaeon Mx.</title>
        <authorList>
            <person name="Sorokin D.Y."/>
            <person name="Merkel A.Y."/>
        </authorList>
    </citation>
    <scope>NUCLEOTIDE SEQUENCE [LARGE SCALE GENOMIC DNA]</scope>
    <source>
        <strain evidence="2 3">Mx</strain>
    </source>
</reference>
<dbReference type="EMBL" id="JARFPK010000005">
    <property type="protein sequence ID" value="MDF0589909.1"/>
    <property type="molecule type" value="Genomic_DNA"/>
</dbReference>
<name>A0ABT5X5D7_9EURY</name>
<dbReference type="RefSeq" id="WP_316965669.1">
    <property type="nucleotide sequence ID" value="NZ_JARFPK010000005.1"/>
</dbReference>
<evidence type="ECO:0000313" key="2">
    <source>
        <dbReference type="EMBL" id="MDF0589909.1"/>
    </source>
</evidence>
<dbReference type="SUPFAM" id="SSF50692">
    <property type="entry name" value="ADC-like"/>
    <property type="match status" value="1"/>
</dbReference>
<sequence>MVIILKAIMISGRTLGQGASLEAKMSPEFFNATSSCAISESDYNALGISGDENVLVRTEFGEVVLSARKDDGLPPGVIFIPMGPWANAVVGENTGGCGCPLFKGTEAEVEPTKTQVKDVCELFADLKRLAGEGS</sequence>
<dbReference type="Proteomes" id="UP001220010">
    <property type="component" value="Unassembled WGS sequence"/>
</dbReference>
<comment type="caution">
    <text evidence="2">The sequence shown here is derived from an EMBL/GenBank/DDBJ whole genome shotgun (WGS) entry which is preliminary data.</text>
</comment>